<accession>A0A0L0VF22</accession>
<dbReference type="Proteomes" id="UP000054564">
    <property type="component" value="Unassembled WGS sequence"/>
</dbReference>
<evidence type="ECO:0000313" key="1">
    <source>
        <dbReference type="EMBL" id="KNE97863.1"/>
    </source>
</evidence>
<evidence type="ECO:0000313" key="2">
    <source>
        <dbReference type="Proteomes" id="UP000054564"/>
    </source>
</evidence>
<reference evidence="2" key="1">
    <citation type="submission" date="2014-03" db="EMBL/GenBank/DDBJ databases">
        <title>The Genome Sequence of Puccinia striiformis f. sp. tritici PST-78.</title>
        <authorList>
            <consortium name="The Broad Institute Genome Sequencing Platform"/>
            <person name="Cuomo C."/>
            <person name="Hulbert S."/>
            <person name="Chen X."/>
            <person name="Walker B."/>
            <person name="Young S.K."/>
            <person name="Zeng Q."/>
            <person name="Gargeya S."/>
            <person name="Fitzgerald M."/>
            <person name="Haas B."/>
            <person name="Abouelleil A."/>
            <person name="Alvarado L."/>
            <person name="Arachchi H.M."/>
            <person name="Berlin A.M."/>
            <person name="Chapman S.B."/>
            <person name="Goldberg J."/>
            <person name="Griggs A."/>
            <person name="Gujja S."/>
            <person name="Hansen M."/>
            <person name="Howarth C."/>
            <person name="Imamovic A."/>
            <person name="Larimer J."/>
            <person name="McCowan C."/>
            <person name="Montmayeur A."/>
            <person name="Murphy C."/>
            <person name="Neiman D."/>
            <person name="Pearson M."/>
            <person name="Priest M."/>
            <person name="Roberts A."/>
            <person name="Saif S."/>
            <person name="Shea T."/>
            <person name="Sisk P."/>
            <person name="Sykes S."/>
            <person name="Wortman J."/>
            <person name="Nusbaum C."/>
            <person name="Birren B."/>
        </authorList>
    </citation>
    <scope>NUCLEOTIDE SEQUENCE [LARGE SCALE GENOMIC DNA]</scope>
    <source>
        <strain evidence="2">race PST-78</strain>
    </source>
</reference>
<dbReference type="EMBL" id="AJIL01000063">
    <property type="protein sequence ID" value="KNE97863.1"/>
    <property type="molecule type" value="Genomic_DNA"/>
</dbReference>
<name>A0A0L0VF22_9BASI</name>
<dbReference type="AlphaFoldDB" id="A0A0L0VF22"/>
<proteinExistence type="predicted"/>
<gene>
    <name evidence="1" type="ORF">PSTG_08886</name>
</gene>
<protein>
    <submittedName>
        <fullName evidence="1">Uncharacterized protein</fullName>
    </submittedName>
</protein>
<keyword evidence="2" id="KW-1185">Reference proteome</keyword>
<organism evidence="1 2">
    <name type="scientific">Puccinia striiformis f. sp. tritici PST-78</name>
    <dbReference type="NCBI Taxonomy" id="1165861"/>
    <lineage>
        <taxon>Eukaryota</taxon>
        <taxon>Fungi</taxon>
        <taxon>Dikarya</taxon>
        <taxon>Basidiomycota</taxon>
        <taxon>Pucciniomycotina</taxon>
        <taxon>Pucciniomycetes</taxon>
        <taxon>Pucciniales</taxon>
        <taxon>Pucciniaceae</taxon>
        <taxon>Puccinia</taxon>
    </lineage>
</organism>
<sequence length="156" mass="17222">MNGVCDLTHPFGFGLECVFMHSSEFNFGWCVQPFKSGRAGDSTPHFLKVLACVVEHAEVTGVARWHVPSIGVKKATRQGPWCGRPRTPILGRARSKIIKNVCIADPPAVQSTDEIDLCKSTARTQRNPDRLVKRTARTIRIGNDLLVRTQNLGADL</sequence>
<comment type="caution">
    <text evidence="1">The sequence shown here is derived from an EMBL/GenBank/DDBJ whole genome shotgun (WGS) entry which is preliminary data.</text>
</comment>